<comment type="caution">
    <text evidence="2">The sequence shown here is derived from an EMBL/GenBank/DDBJ whole genome shotgun (WGS) entry which is preliminary data.</text>
</comment>
<evidence type="ECO:0000313" key="2">
    <source>
        <dbReference type="EMBL" id="GGS32936.1"/>
    </source>
</evidence>
<dbReference type="Proteomes" id="UP000653493">
    <property type="component" value="Unassembled WGS sequence"/>
</dbReference>
<protein>
    <submittedName>
        <fullName evidence="2">Uncharacterized protein</fullName>
    </submittedName>
</protein>
<feature type="region of interest" description="Disordered" evidence="1">
    <location>
        <begin position="1"/>
        <end position="62"/>
    </location>
</feature>
<feature type="compositionally biased region" description="Basic and acidic residues" evidence="1">
    <location>
        <begin position="1"/>
        <end position="22"/>
    </location>
</feature>
<accession>A0A918GHH6</accession>
<keyword evidence="3" id="KW-1185">Reference proteome</keyword>
<evidence type="ECO:0000256" key="1">
    <source>
        <dbReference type="SAM" id="MobiDB-lite"/>
    </source>
</evidence>
<gene>
    <name evidence="2" type="ORF">GCM10010238_22780</name>
</gene>
<proteinExistence type="predicted"/>
<reference evidence="2" key="2">
    <citation type="submission" date="2020-09" db="EMBL/GenBank/DDBJ databases">
        <authorList>
            <person name="Sun Q."/>
            <person name="Ohkuma M."/>
        </authorList>
    </citation>
    <scope>NUCLEOTIDE SEQUENCE</scope>
    <source>
        <strain evidence="2">JCM 4234</strain>
    </source>
</reference>
<name>A0A918GHH6_STRGD</name>
<reference evidence="2" key="1">
    <citation type="journal article" date="2014" name="Int. J. Syst. Evol. Microbiol.">
        <title>Complete genome sequence of Corynebacterium casei LMG S-19264T (=DSM 44701T), isolated from a smear-ripened cheese.</title>
        <authorList>
            <consortium name="US DOE Joint Genome Institute (JGI-PGF)"/>
            <person name="Walter F."/>
            <person name="Albersmeier A."/>
            <person name="Kalinowski J."/>
            <person name="Ruckert C."/>
        </authorList>
    </citation>
    <scope>NUCLEOTIDE SEQUENCE</scope>
    <source>
        <strain evidence="2">JCM 4234</strain>
    </source>
</reference>
<dbReference type="EMBL" id="BMSL01000004">
    <property type="protein sequence ID" value="GGS32936.1"/>
    <property type="molecule type" value="Genomic_DNA"/>
</dbReference>
<evidence type="ECO:0000313" key="3">
    <source>
        <dbReference type="Proteomes" id="UP000653493"/>
    </source>
</evidence>
<organism evidence="2 3">
    <name type="scientific">Streptomyces griseoviridis</name>
    <dbReference type="NCBI Taxonomy" id="45398"/>
    <lineage>
        <taxon>Bacteria</taxon>
        <taxon>Bacillati</taxon>
        <taxon>Actinomycetota</taxon>
        <taxon>Actinomycetes</taxon>
        <taxon>Kitasatosporales</taxon>
        <taxon>Streptomycetaceae</taxon>
        <taxon>Streptomyces</taxon>
    </lineage>
</organism>
<feature type="region of interest" description="Disordered" evidence="1">
    <location>
        <begin position="77"/>
        <end position="109"/>
    </location>
</feature>
<feature type="region of interest" description="Disordered" evidence="1">
    <location>
        <begin position="164"/>
        <end position="187"/>
    </location>
</feature>
<sequence>MIRRDGDGHVRQDLARHTDARAAPRHNGRHGTGPFRSPAPVYRSTAPPPPDGGTATPRRRVPLIGARTTVLARLAAAPRTLHTGAGTAPDLTDATAGEPRQYGADTRGDTVPGVARAAVPAALTIAVPAALTTAGVDATRAGVPAAVRGRSPLVAPAPESVLVTAVPPAAPHGGDRKDPAESPAPRR</sequence>
<dbReference type="AlphaFoldDB" id="A0A918GHH6"/>